<keyword evidence="9" id="KW-0406">Ion transport</keyword>
<dbReference type="InterPro" id="IPR010105">
    <property type="entry name" value="TonB_sidphr_rcpt"/>
</dbReference>
<dbReference type="GO" id="GO:0009279">
    <property type="term" value="C:cell outer membrane"/>
    <property type="evidence" value="ECO:0007669"/>
    <property type="project" value="UniProtKB-SubCell"/>
</dbReference>
<dbReference type="InterPro" id="IPR012910">
    <property type="entry name" value="Plug_dom"/>
</dbReference>
<dbReference type="Pfam" id="PF07715">
    <property type="entry name" value="Plug"/>
    <property type="match status" value="1"/>
</dbReference>
<evidence type="ECO:0000256" key="9">
    <source>
        <dbReference type="ARBA" id="ARBA00023065"/>
    </source>
</evidence>
<comment type="similarity">
    <text evidence="2 14 15">Belongs to the TonB-dependent receptor family.</text>
</comment>
<keyword evidence="5" id="KW-0410">Iron transport</keyword>
<dbReference type="InterPro" id="IPR039426">
    <property type="entry name" value="TonB-dep_rcpt-like"/>
</dbReference>
<dbReference type="InterPro" id="IPR011662">
    <property type="entry name" value="Secretin/TonB_short_N"/>
</dbReference>
<evidence type="ECO:0000256" key="3">
    <source>
        <dbReference type="ARBA" id="ARBA00022448"/>
    </source>
</evidence>
<dbReference type="SMART" id="SM00965">
    <property type="entry name" value="STN"/>
    <property type="match status" value="1"/>
</dbReference>
<dbReference type="InterPro" id="IPR036942">
    <property type="entry name" value="Beta-barrel_TonB_sf"/>
</dbReference>
<keyword evidence="6 14" id="KW-0812">Transmembrane</keyword>
<dbReference type="InterPro" id="IPR000531">
    <property type="entry name" value="Beta-barrel_TonB"/>
</dbReference>
<evidence type="ECO:0000256" key="14">
    <source>
        <dbReference type="PROSITE-ProRule" id="PRU01360"/>
    </source>
</evidence>
<dbReference type="InterPro" id="IPR037066">
    <property type="entry name" value="Plug_dom_sf"/>
</dbReference>
<dbReference type="GO" id="GO:0015344">
    <property type="term" value="F:siderophore uptake transmembrane transporter activity"/>
    <property type="evidence" value="ECO:0007669"/>
    <property type="project" value="TreeGrafter"/>
</dbReference>
<evidence type="ECO:0000256" key="12">
    <source>
        <dbReference type="ARBA" id="ARBA00023170"/>
    </source>
</evidence>
<dbReference type="Pfam" id="PF00593">
    <property type="entry name" value="TonB_dep_Rec_b-barrel"/>
    <property type="match status" value="1"/>
</dbReference>
<evidence type="ECO:0000256" key="2">
    <source>
        <dbReference type="ARBA" id="ARBA00009810"/>
    </source>
</evidence>
<dbReference type="CDD" id="cd01347">
    <property type="entry name" value="ligand_gated_channel"/>
    <property type="match status" value="1"/>
</dbReference>
<feature type="domain" description="Secretin/TonB short N-terminal" evidence="16">
    <location>
        <begin position="65"/>
        <end position="115"/>
    </location>
</feature>
<comment type="subcellular location">
    <subcellularLocation>
        <location evidence="1 14">Cell outer membrane</location>
        <topology evidence="1 14">Multi-pass membrane protein</topology>
    </subcellularLocation>
</comment>
<dbReference type="GO" id="GO:0038023">
    <property type="term" value="F:signaling receptor activity"/>
    <property type="evidence" value="ECO:0007669"/>
    <property type="project" value="InterPro"/>
</dbReference>
<dbReference type="PANTHER" id="PTHR32552">
    <property type="entry name" value="FERRICHROME IRON RECEPTOR-RELATED"/>
    <property type="match status" value="1"/>
</dbReference>
<keyword evidence="12 17" id="KW-0675">Receptor</keyword>
<reference evidence="17" key="1">
    <citation type="journal article" date="2020" name="Microorganisms">
        <title>Reliable Identification of Environmental Pseudomonas Isolates Using the rpoD Gene.</title>
        <authorList>
            <consortium name="The Broad Institute Genome Sequencing Platform"/>
            <person name="Girard L."/>
            <person name="Lood C."/>
            <person name="Rokni-Zadeh H."/>
            <person name="van Noort V."/>
            <person name="Lavigne R."/>
            <person name="De Mot R."/>
        </authorList>
    </citation>
    <scope>NUCLEOTIDE SEQUENCE</scope>
    <source>
        <strain evidence="17">BW13M1</strain>
    </source>
</reference>
<dbReference type="SUPFAM" id="SSF56935">
    <property type="entry name" value="Porins"/>
    <property type="match status" value="1"/>
</dbReference>
<dbReference type="Gene3D" id="2.40.170.20">
    <property type="entry name" value="TonB-dependent receptor, beta-barrel domain"/>
    <property type="match status" value="1"/>
</dbReference>
<keyword evidence="3 14" id="KW-0813">Transport</keyword>
<protein>
    <submittedName>
        <fullName evidence="17">TonB-dependent siderophore receptor</fullName>
    </submittedName>
</protein>
<dbReference type="RefSeq" id="WP_186734723.1">
    <property type="nucleotide sequence ID" value="NZ_JABWRJ020000002.1"/>
</dbReference>
<evidence type="ECO:0000313" key="17">
    <source>
        <dbReference type="EMBL" id="MBC3448443.1"/>
    </source>
</evidence>
<dbReference type="PROSITE" id="PS52016">
    <property type="entry name" value="TONB_DEPENDENT_REC_3"/>
    <property type="match status" value="1"/>
</dbReference>
<evidence type="ECO:0000256" key="1">
    <source>
        <dbReference type="ARBA" id="ARBA00004571"/>
    </source>
</evidence>
<keyword evidence="4 14" id="KW-1134">Transmembrane beta strand</keyword>
<dbReference type="GO" id="GO:0015891">
    <property type="term" value="P:siderophore transport"/>
    <property type="evidence" value="ECO:0007669"/>
    <property type="project" value="InterPro"/>
</dbReference>
<accession>A0A923GEX4</accession>
<evidence type="ECO:0000256" key="13">
    <source>
        <dbReference type="ARBA" id="ARBA00023237"/>
    </source>
</evidence>
<keyword evidence="8" id="KW-0408">Iron</keyword>
<dbReference type="AlphaFoldDB" id="A0A923GEX4"/>
<organism evidence="17">
    <name type="scientific">Pseudomonas peradeniyensis</name>
    <dbReference type="NCBI Taxonomy" id="2745488"/>
    <lineage>
        <taxon>Bacteria</taxon>
        <taxon>Pseudomonadati</taxon>
        <taxon>Pseudomonadota</taxon>
        <taxon>Gammaproteobacteria</taxon>
        <taxon>Pseudomonadales</taxon>
        <taxon>Pseudomonadaceae</taxon>
        <taxon>Pseudomonas</taxon>
    </lineage>
</organism>
<evidence type="ECO:0000256" key="8">
    <source>
        <dbReference type="ARBA" id="ARBA00023004"/>
    </source>
</evidence>
<keyword evidence="7" id="KW-0732">Signal</keyword>
<gene>
    <name evidence="17" type="ORF">HU751_21930</name>
</gene>
<name>A0A923GEX4_9PSED</name>
<sequence>MLSSLRARIPFKPRNALTIGLHLAVAGLPLSLAPAVMAQQQLQRYDIAAGALGDVLSQFARQAGVAISFDAAQVAGKRSAGLQGSYGVQDGFVALLHGQGLQAQWSADGYVLVAVAGSPGALELGATTINSQALGSTTEGTGSYTTGTTSSATKLNLSLRETPQSVTVVTRQRMDDQNMKTLDDVLQGATGITIMKNGGERSMYSARGQLIDTLQIDGIPTNISNAYSMDAISKPTTDIYDRVEIVRGATGLMEGAGNPSASINLVRKRPTREAQALAEVSAGSWDDYKGMLDVSSPLNGEGTLRNRTVLSYNNANSYLDTAQKENQLFYSVFEADLSADTLVTLGFTYQKERNSGYDWSGLPTRPNGEFYPISRSTSLTGKWNHLDKRNTTLFGDVQRQLGNDWKLVVAASQTWAKSDFLGNFTTRVGGSEDRFSLQPRHFRYNDTQTSVDTYLTGPFQLLGRQHELVLGSNVRKDDFDYHGGNDVGYSYLFDMNDLGAFNPPRPTGLAVNKWKYNKTQEQEGIYAAGRFSLTDSTRLILGSRVSWFKTQSLTHVTRKIEGEYSANREVTPYAGLIQDLDENWSAYASYTEIFKPQDNLGTDGRILKPMTGSNYEIGLKGEFLDKRVTTAIALFQADQTGRPEALSDSEAETLCPALPNGCYASSDKVRNRGIDLELAGELLPGWNLSAGYTYTQSKYIAGAQKGEDFSASAPRHLLKIATDYRLPDKFNHVRVGGSFHAQSKMTYTDAEVSDTFKIEQKPYTLTNLHAVYEISPNMELQYNLDNVFDKKYIQTTGNDNYWNFYGEPRNFNLTLRTRF</sequence>
<proteinExistence type="inferred from homology"/>
<evidence type="ECO:0000259" key="16">
    <source>
        <dbReference type="SMART" id="SM00965"/>
    </source>
</evidence>
<evidence type="ECO:0000256" key="7">
    <source>
        <dbReference type="ARBA" id="ARBA00022729"/>
    </source>
</evidence>
<dbReference type="NCBIfam" id="TIGR01783">
    <property type="entry name" value="TonB-siderophor"/>
    <property type="match status" value="1"/>
</dbReference>
<evidence type="ECO:0000256" key="10">
    <source>
        <dbReference type="ARBA" id="ARBA00023077"/>
    </source>
</evidence>
<comment type="caution">
    <text evidence="17">The sequence shown here is derived from an EMBL/GenBank/DDBJ whole genome shotgun (WGS) entry which is preliminary data.</text>
</comment>
<evidence type="ECO:0000256" key="4">
    <source>
        <dbReference type="ARBA" id="ARBA00022452"/>
    </source>
</evidence>
<keyword evidence="11 14" id="KW-0472">Membrane</keyword>
<dbReference type="EMBL" id="JABWRJ010000038">
    <property type="protein sequence ID" value="MBC3448443.1"/>
    <property type="molecule type" value="Genomic_DNA"/>
</dbReference>
<evidence type="ECO:0000256" key="5">
    <source>
        <dbReference type="ARBA" id="ARBA00022496"/>
    </source>
</evidence>
<dbReference type="FunFam" id="2.170.130.10:FF:000010">
    <property type="entry name" value="Ferripyoverdine receptor"/>
    <property type="match status" value="1"/>
</dbReference>
<dbReference type="Gene3D" id="3.55.50.30">
    <property type="match status" value="1"/>
</dbReference>
<reference evidence="17" key="2">
    <citation type="submission" date="2020-07" db="EMBL/GenBank/DDBJ databases">
        <authorList>
            <person name="Lood C."/>
            <person name="Girard L."/>
        </authorList>
    </citation>
    <scope>NUCLEOTIDE SEQUENCE</scope>
    <source>
        <strain evidence="17">BW13M1</strain>
    </source>
</reference>
<dbReference type="Gene3D" id="2.170.130.10">
    <property type="entry name" value="TonB-dependent receptor, plug domain"/>
    <property type="match status" value="1"/>
</dbReference>
<evidence type="ECO:0000256" key="6">
    <source>
        <dbReference type="ARBA" id="ARBA00022692"/>
    </source>
</evidence>
<evidence type="ECO:0000256" key="11">
    <source>
        <dbReference type="ARBA" id="ARBA00023136"/>
    </source>
</evidence>
<keyword evidence="10 15" id="KW-0798">TonB box</keyword>
<dbReference type="PANTHER" id="PTHR32552:SF74">
    <property type="entry name" value="HYDROXAMATE SIDEROPHORE RECEPTOR FHUE"/>
    <property type="match status" value="1"/>
</dbReference>
<keyword evidence="13 14" id="KW-0998">Cell outer membrane</keyword>
<evidence type="ECO:0000256" key="15">
    <source>
        <dbReference type="RuleBase" id="RU003357"/>
    </source>
</evidence>